<protein>
    <recommendedName>
        <fullName evidence="3">Conserved oligomeric Golgi complex subunit 1</fullName>
    </recommendedName>
</protein>
<dbReference type="GO" id="GO:0006891">
    <property type="term" value="P:intra-Golgi vesicle-mediated transport"/>
    <property type="evidence" value="ECO:0007669"/>
    <property type="project" value="InterPro"/>
</dbReference>
<dbReference type="PANTHER" id="PTHR31658">
    <property type="entry name" value="CONSERVED OLIGOMERIC GOLGI COMPLEX SUBUNIT 1"/>
    <property type="match status" value="1"/>
</dbReference>
<dbReference type="Proteomes" id="UP000186955">
    <property type="component" value="Unassembled WGS sequence"/>
</dbReference>
<evidence type="ECO:0000313" key="9">
    <source>
        <dbReference type="EMBL" id="OKP13426.1"/>
    </source>
</evidence>
<evidence type="ECO:0000256" key="1">
    <source>
        <dbReference type="ARBA" id="ARBA00004395"/>
    </source>
</evidence>
<dbReference type="OrthoDB" id="46189at2759"/>
<proteinExistence type="inferred from homology"/>
<keyword evidence="4" id="KW-0813">Transport</keyword>
<reference evidence="9 10" key="1">
    <citation type="submission" date="2016-10" db="EMBL/GenBank/DDBJ databases">
        <title>Genome sequence of the ascomycete fungus Penicillium subrubescens.</title>
        <authorList>
            <person name="De Vries R.P."/>
            <person name="Peng M."/>
            <person name="Dilokpimol A."/>
            <person name="Hilden K."/>
            <person name="Makela M.R."/>
            <person name="Grigoriev I."/>
            <person name="Riley R."/>
            <person name="Granchi Z."/>
        </authorList>
    </citation>
    <scope>NUCLEOTIDE SEQUENCE [LARGE SCALE GENOMIC DNA]</scope>
    <source>
        <strain evidence="9 10">CBS 132785</strain>
    </source>
</reference>
<evidence type="ECO:0000313" key="10">
    <source>
        <dbReference type="Proteomes" id="UP000186955"/>
    </source>
</evidence>
<evidence type="ECO:0000256" key="7">
    <source>
        <dbReference type="ARBA" id="ARBA00023136"/>
    </source>
</evidence>
<evidence type="ECO:0000256" key="4">
    <source>
        <dbReference type="ARBA" id="ARBA00022448"/>
    </source>
</evidence>
<keyword evidence="5" id="KW-0653">Protein transport</keyword>
<dbReference type="EMBL" id="MNBE01000128">
    <property type="protein sequence ID" value="OKP13426.1"/>
    <property type="molecule type" value="Genomic_DNA"/>
</dbReference>
<dbReference type="AlphaFoldDB" id="A0A1Q5ULQ1"/>
<dbReference type="InterPro" id="IPR033370">
    <property type="entry name" value="COG1"/>
</dbReference>
<dbReference type="GO" id="GO:0015031">
    <property type="term" value="P:protein transport"/>
    <property type="evidence" value="ECO:0007669"/>
    <property type="project" value="UniProtKB-KW"/>
</dbReference>
<keyword evidence="6" id="KW-0333">Golgi apparatus</keyword>
<feature type="compositionally biased region" description="Polar residues" evidence="8">
    <location>
        <begin position="704"/>
        <end position="713"/>
    </location>
</feature>
<dbReference type="GO" id="GO:0017119">
    <property type="term" value="C:Golgi transport complex"/>
    <property type="evidence" value="ECO:0007669"/>
    <property type="project" value="InterPro"/>
</dbReference>
<comment type="subcellular location">
    <subcellularLocation>
        <location evidence="1">Golgi apparatus membrane</location>
        <topology evidence="1">Peripheral membrane protein</topology>
    </subcellularLocation>
</comment>
<feature type="region of interest" description="Disordered" evidence="8">
    <location>
        <begin position="593"/>
        <end position="626"/>
    </location>
</feature>
<dbReference type="GO" id="GO:0000139">
    <property type="term" value="C:Golgi membrane"/>
    <property type="evidence" value="ECO:0007669"/>
    <property type="project" value="UniProtKB-SubCell"/>
</dbReference>
<sequence>MAPEAPDPQSLKSWQDAFQYPIPTVRRVEQELRRDIASNREKLRALVGTRYRELVGTAETIVEMNKEIQDVEATLTDVGRRCNPRLVEKKHLHARQMKSDTTGTDADKHTFGAQLALLHRCTTSITRLLRKRASMLLVAKVLVVSRLLHKTLSQHSSTPPFLDDLRNQLASLRRTLLKRIDKRLTSTNGLDESIIESLAAFCLATSSSADDAIHHFHQVRLDVIASHLDSSRDNIPKALRLFIRTLQNSKVLRSRQFSDVLSKLKTRPILSDPEVGSLDGLEIDVLGRWAAPEVINFTPWIKLSELGRSEGLQSIKEWSSQAFSRFEEGTQKALAQSNDFPELLSLRVDTIESWLSSWGSTITHGSEDVLERLRKIFNDHLTRILTTQVQTIDDIAGQILSTVSKWEASEHTSVGSLWDSDLITADYSNGASIFKHAVGDRLLGRDDDVSAVLTKYKSWLVSVQDLNESIEALRRLKWTDVLVGGEVEDEDIDVTPRLNDDDPRTISKALHSAVGQAYQNLQDSFNDAFKAFEPSHLSQKATFLLRLVRLVRRDIPSGFIAEDFLFSSQLAPQLQQLLASEIVTNTGHLAFVPSTNKDPKSDKRRGVPGRSLWEGDPPVPVQPSPSTFKFLRRLTATMDDSGSDLWDPSTVRVLKDALEKQLNKSLGSTLEELEGWETPTEAIPKTESKVEEATENGDKKDNGADTSSETVNTAEKPIDATQAEDLHDWKVQLLFDALYLANMLGDSTQLADVVERVHKSADPSVAAAKAIRKSAQEYWKRTELLFGLLAER</sequence>
<dbReference type="PANTHER" id="PTHR31658:SF0">
    <property type="entry name" value="CONSERVED OLIGOMERIC GOLGI COMPLEX SUBUNIT 1"/>
    <property type="match status" value="1"/>
</dbReference>
<keyword evidence="7" id="KW-0472">Membrane</keyword>
<evidence type="ECO:0000256" key="2">
    <source>
        <dbReference type="ARBA" id="ARBA00006653"/>
    </source>
</evidence>
<evidence type="ECO:0000256" key="5">
    <source>
        <dbReference type="ARBA" id="ARBA00022927"/>
    </source>
</evidence>
<gene>
    <name evidence="9" type="ORF">PENSUB_617</name>
</gene>
<keyword evidence="10" id="KW-1185">Reference proteome</keyword>
<comment type="similarity">
    <text evidence="2">Belongs to the COG1 family.</text>
</comment>
<accession>A0A1Q5ULQ1</accession>
<evidence type="ECO:0000256" key="6">
    <source>
        <dbReference type="ARBA" id="ARBA00023034"/>
    </source>
</evidence>
<dbReference type="Pfam" id="PF08700">
    <property type="entry name" value="VPS51_Exo84_N"/>
    <property type="match status" value="1"/>
</dbReference>
<comment type="caution">
    <text evidence="9">The sequence shown here is derived from an EMBL/GenBank/DDBJ whole genome shotgun (WGS) entry which is preliminary data.</text>
</comment>
<name>A0A1Q5ULQ1_9EURO</name>
<feature type="compositionally biased region" description="Basic and acidic residues" evidence="8">
    <location>
        <begin position="684"/>
        <end position="703"/>
    </location>
</feature>
<feature type="region of interest" description="Disordered" evidence="8">
    <location>
        <begin position="670"/>
        <end position="719"/>
    </location>
</feature>
<organism evidence="9 10">
    <name type="scientific">Penicillium subrubescens</name>
    <dbReference type="NCBI Taxonomy" id="1316194"/>
    <lineage>
        <taxon>Eukaryota</taxon>
        <taxon>Fungi</taxon>
        <taxon>Dikarya</taxon>
        <taxon>Ascomycota</taxon>
        <taxon>Pezizomycotina</taxon>
        <taxon>Eurotiomycetes</taxon>
        <taxon>Eurotiomycetidae</taxon>
        <taxon>Eurotiales</taxon>
        <taxon>Aspergillaceae</taxon>
        <taxon>Penicillium</taxon>
    </lineage>
</organism>
<evidence type="ECO:0000256" key="3">
    <source>
        <dbReference type="ARBA" id="ARBA00020978"/>
    </source>
</evidence>
<evidence type="ECO:0000256" key="8">
    <source>
        <dbReference type="SAM" id="MobiDB-lite"/>
    </source>
</evidence>
<dbReference type="STRING" id="1316194.A0A1Q5ULQ1"/>